<reference evidence="1 2" key="1">
    <citation type="submission" date="2013-11" db="EMBL/GenBank/DDBJ databases">
        <title>Genome sequencing of Stegodyphus mimosarum.</title>
        <authorList>
            <person name="Bechsgaard J."/>
        </authorList>
    </citation>
    <scope>NUCLEOTIDE SEQUENCE [LARGE SCALE GENOMIC DNA]</scope>
</reference>
<dbReference type="Proteomes" id="UP000054359">
    <property type="component" value="Unassembled WGS sequence"/>
</dbReference>
<sequence length="65" mass="7147">MAIVMATATKAVNIPMRQITNHLINEILVGASMQRSFGIQLFSASKKGSHFLFCCSVNKEFSQIS</sequence>
<proteinExistence type="predicted"/>
<protein>
    <submittedName>
        <fullName evidence="1">Uncharacterized protein</fullName>
    </submittedName>
</protein>
<keyword evidence="2" id="KW-1185">Reference proteome</keyword>
<dbReference type="AlphaFoldDB" id="A0A087V1V5"/>
<evidence type="ECO:0000313" key="1">
    <source>
        <dbReference type="EMBL" id="KFM83594.1"/>
    </source>
</evidence>
<gene>
    <name evidence="1" type="ORF">X975_10156</name>
</gene>
<name>A0A087V1V5_STEMI</name>
<accession>A0A087V1V5</accession>
<dbReference type="EMBL" id="KL868846">
    <property type="protein sequence ID" value="KFM83594.1"/>
    <property type="molecule type" value="Genomic_DNA"/>
</dbReference>
<evidence type="ECO:0000313" key="2">
    <source>
        <dbReference type="Proteomes" id="UP000054359"/>
    </source>
</evidence>
<organism evidence="1 2">
    <name type="scientific">Stegodyphus mimosarum</name>
    <name type="common">African social velvet spider</name>
    <dbReference type="NCBI Taxonomy" id="407821"/>
    <lineage>
        <taxon>Eukaryota</taxon>
        <taxon>Metazoa</taxon>
        <taxon>Ecdysozoa</taxon>
        <taxon>Arthropoda</taxon>
        <taxon>Chelicerata</taxon>
        <taxon>Arachnida</taxon>
        <taxon>Araneae</taxon>
        <taxon>Araneomorphae</taxon>
        <taxon>Entelegynae</taxon>
        <taxon>Eresoidea</taxon>
        <taxon>Eresidae</taxon>
        <taxon>Stegodyphus</taxon>
    </lineage>
</organism>
<feature type="non-terminal residue" evidence="1">
    <location>
        <position position="65"/>
    </location>
</feature>